<gene>
    <name evidence="1" type="ORF">TCIL3000_6_400</name>
</gene>
<protein>
    <submittedName>
        <fullName evidence="1">Uncharacterized protein TCIL3000_6_400</fullName>
    </submittedName>
</protein>
<evidence type="ECO:0000313" key="1">
    <source>
        <dbReference type="EMBL" id="CCC90814.1"/>
    </source>
</evidence>
<accession>G0UN54</accession>
<sequence length="220" mass="24534">MFFLYSSPPSYSGVRFSSSLRLPSLLIPGVMAMYLLPVADASWKAQGEKKKTKSTTVYAVACVCEQFFSLVNVYLCSSFFTECLLSLSFVLRFTLLSSAVLLTVKSSQPCVCVCVFRFLSSFNPRSPVIFGGGAVGFHFSSHSFSPPTQSFGHVQAQGNQQLKETYWQKEIDKAYTLQETEGGARNSLSPCYRFPEKQVCRTLTCVPPSKNFFFKKVCSR</sequence>
<proteinExistence type="predicted"/>
<dbReference type="AlphaFoldDB" id="G0UN54"/>
<reference evidence="1" key="1">
    <citation type="journal article" date="2012" name="Proc. Natl. Acad. Sci. U.S.A.">
        <title>Antigenic diversity is generated by distinct evolutionary mechanisms in African trypanosome species.</title>
        <authorList>
            <person name="Jackson A.P."/>
            <person name="Berry A."/>
            <person name="Aslett M."/>
            <person name="Allison H.C."/>
            <person name="Burton P."/>
            <person name="Vavrova-Anderson J."/>
            <person name="Brown R."/>
            <person name="Browne H."/>
            <person name="Corton N."/>
            <person name="Hauser H."/>
            <person name="Gamble J."/>
            <person name="Gilderthorp R."/>
            <person name="Marcello L."/>
            <person name="McQuillan J."/>
            <person name="Otto T.D."/>
            <person name="Quail M.A."/>
            <person name="Sanders M.J."/>
            <person name="van Tonder A."/>
            <person name="Ginger M.L."/>
            <person name="Field M.C."/>
            <person name="Barry J.D."/>
            <person name="Hertz-Fowler C."/>
            <person name="Berriman M."/>
        </authorList>
    </citation>
    <scope>NUCLEOTIDE SEQUENCE</scope>
    <source>
        <strain evidence="1">IL3000</strain>
    </source>
</reference>
<dbReference type="VEuPathDB" id="TriTrypDB:TcIL3000_6_400"/>
<organism evidence="1">
    <name type="scientific">Trypanosoma congolense (strain IL3000)</name>
    <dbReference type="NCBI Taxonomy" id="1068625"/>
    <lineage>
        <taxon>Eukaryota</taxon>
        <taxon>Discoba</taxon>
        <taxon>Euglenozoa</taxon>
        <taxon>Kinetoplastea</taxon>
        <taxon>Metakinetoplastina</taxon>
        <taxon>Trypanosomatida</taxon>
        <taxon>Trypanosomatidae</taxon>
        <taxon>Trypanosoma</taxon>
        <taxon>Nannomonas</taxon>
    </lineage>
</organism>
<dbReference type="EMBL" id="HE575319">
    <property type="protein sequence ID" value="CCC90814.1"/>
    <property type="molecule type" value="Genomic_DNA"/>
</dbReference>
<name>G0UN54_TRYCI</name>